<dbReference type="AlphaFoldDB" id="A0A1T4L4V1"/>
<evidence type="ECO:0000313" key="2">
    <source>
        <dbReference type="EMBL" id="SJZ49746.1"/>
    </source>
</evidence>
<name>A0A1T4L4V1_9FIRM</name>
<dbReference type="InterPro" id="IPR019052">
    <property type="entry name" value="DUF2383"/>
</dbReference>
<sequence length="124" mass="14172">MSIEAFNIYISKVQDAKIKQIFQQVQNQHRENIKNLSHYIQELGGQPDENVGLKGSMAQMKINMQTSPKIAPSDYIKKSIEGMTKGITMIEKLLRGDLDQTSRKLVEKVLQKDRASIEQLKNLQ</sequence>
<dbReference type="EMBL" id="FUWV01000003">
    <property type="protein sequence ID" value="SJZ49746.1"/>
    <property type="molecule type" value="Genomic_DNA"/>
</dbReference>
<dbReference type="Proteomes" id="UP000196365">
    <property type="component" value="Unassembled WGS sequence"/>
</dbReference>
<evidence type="ECO:0000259" key="1">
    <source>
        <dbReference type="Pfam" id="PF09537"/>
    </source>
</evidence>
<reference evidence="2 3" key="1">
    <citation type="submission" date="2017-02" db="EMBL/GenBank/DDBJ databases">
        <authorList>
            <person name="Peterson S.W."/>
        </authorList>
    </citation>
    <scope>NUCLEOTIDE SEQUENCE [LARGE SCALE GENOMIC DNA]</scope>
    <source>
        <strain evidence="2 3">DSM 15102</strain>
    </source>
</reference>
<keyword evidence="3" id="KW-1185">Reference proteome</keyword>
<gene>
    <name evidence="2" type="ORF">SAMN02745973_00838</name>
</gene>
<organism evidence="2 3">
    <name type="scientific">Garciella nitratireducens DSM 15102</name>
    <dbReference type="NCBI Taxonomy" id="1121911"/>
    <lineage>
        <taxon>Bacteria</taxon>
        <taxon>Bacillati</taxon>
        <taxon>Bacillota</taxon>
        <taxon>Clostridia</taxon>
        <taxon>Eubacteriales</taxon>
        <taxon>Eubacteriaceae</taxon>
        <taxon>Garciella</taxon>
    </lineage>
</organism>
<dbReference type="Pfam" id="PF09537">
    <property type="entry name" value="DUF2383"/>
    <property type="match status" value="1"/>
</dbReference>
<dbReference type="CDD" id="cd00657">
    <property type="entry name" value="Ferritin_like"/>
    <property type="match status" value="1"/>
</dbReference>
<dbReference type="OrthoDB" id="1706687at2"/>
<protein>
    <recommendedName>
        <fullName evidence="1">DUF2383 domain-containing protein</fullName>
    </recommendedName>
</protein>
<feature type="domain" description="DUF2383" evidence="1">
    <location>
        <begin position="1"/>
        <end position="95"/>
    </location>
</feature>
<dbReference type="Gene3D" id="1.20.1260.10">
    <property type="match status" value="1"/>
</dbReference>
<dbReference type="InterPro" id="IPR012347">
    <property type="entry name" value="Ferritin-like"/>
</dbReference>
<proteinExistence type="predicted"/>
<accession>A0A1T4L4V1</accession>
<evidence type="ECO:0000313" key="3">
    <source>
        <dbReference type="Proteomes" id="UP000196365"/>
    </source>
</evidence>